<accession>A0ABT9ADP2</accession>
<evidence type="ECO:0000256" key="1">
    <source>
        <dbReference type="SAM" id="SignalP"/>
    </source>
</evidence>
<keyword evidence="3" id="KW-0695">RNA-directed DNA polymerase</keyword>
<sequence length="257" mass="28595">MRATGWIAVVAALSSHRPAQAQAQLANVYHVDNHQGVVFLYAENHAFVPYTITLKARLVNMQSTDALPMRLVVFPAKQPQLLTTFTYTPGLAYSYHYDYPAQLGIYTSRPPDTTYVYRFPSDSVQVFRPTPSVPKSKRTNITHHDYLFDLPARMPVLAARNGIVVNYREDCRKNTRSAFNFITVFHEDGSYASYLNIAPSSVGVSIGQYVNKGQRIATSDARAKPAPLVFVVNYPGEAAALELPVRFARGNQGPARP</sequence>
<dbReference type="EC" id="3.4.-.-" evidence="3"/>
<evidence type="ECO:0000313" key="3">
    <source>
        <dbReference type="EMBL" id="MDO7847489.1"/>
    </source>
</evidence>
<keyword evidence="3" id="KW-0378">Hydrolase</keyword>
<dbReference type="Proteomes" id="UP001167796">
    <property type="component" value="Unassembled WGS sequence"/>
</dbReference>
<keyword evidence="4" id="KW-1185">Reference proteome</keyword>
<proteinExistence type="predicted"/>
<dbReference type="InterPro" id="IPR011055">
    <property type="entry name" value="Dup_hybrid_motif"/>
</dbReference>
<reference evidence="3" key="1">
    <citation type="submission" date="2023-07" db="EMBL/GenBank/DDBJ databases">
        <authorList>
            <person name="Kim M.K."/>
        </authorList>
    </citation>
    <scope>NUCLEOTIDE SEQUENCE</scope>
    <source>
        <strain evidence="3">M29</strain>
    </source>
</reference>
<keyword evidence="3" id="KW-0548">Nucleotidyltransferase</keyword>
<dbReference type="GO" id="GO:0003964">
    <property type="term" value="F:RNA-directed DNA polymerase activity"/>
    <property type="evidence" value="ECO:0007669"/>
    <property type="project" value="UniProtKB-KW"/>
</dbReference>
<dbReference type="EMBL" id="JAUQSX010000007">
    <property type="protein sequence ID" value="MDO7847489.1"/>
    <property type="molecule type" value="Genomic_DNA"/>
</dbReference>
<dbReference type="CDD" id="cd12797">
    <property type="entry name" value="M23_peptidase"/>
    <property type="match status" value="1"/>
</dbReference>
<protein>
    <submittedName>
        <fullName evidence="3">M23 family metallopeptidase</fullName>
        <ecNumber evidence="3">3.4.-.-</ecNumber>
    </submittedName>
</protein>
<dbReference type="SUPFAM" id="SSF51261">
    <property type="entry name" value="Duplicated hybrid motif"/>
    <property type="match status" value="1"/>
</dbReference>
<feature type="domain" description="M23ase beta-sheet core" evidence="2">
    <location>
        <begin position="148"/>
        <end position="223"/>
    </location>
</feature>
<evidence type="ECO:0000259" key="2">
    <source>
        <dbReference type="Pfam" id="PF01551"/>
    </source>
</evidence>
<dbReference type="RefSeq" id="WP_305012166.1">
    <property type="nucleotide sequence ID" value="NZ_JAUQSX010000007.1"/>
</dbReference>
<name>A0ABT9ADP2_9BACT</name>
<keyword evidence="1" id="KW-0732">Signal</keyword>
<dbReference type="Pfam" id="PF01551">
    <property type="entry name" value="Peptidase_M23"/>
    <property type="match status" value="1"/>
</dbReference>
<evidence type="ECO:0000313" key="4">
    <source>
        <dbReference type="Proteomes" id="UP001167796"/>
    </source>
</evidence>
<comment type="caution">
    <text evidence="3">The sequence shown here is derived from an EMBL/GenBank/DDBJ whole genome shotgun (WGS) entry which is preliminary data.</text>
</comment>
<dbReference type="InterPro" id="IPR016047">
    <property type="entry name" value="M23ase_b-sheet_dom"/>
</dbReference>
<dbReference type="GO" id="GO:0016787">
    <property type="term" value="F:hydrolase activity"/>
    <property type="evidence" value="ECO:0007669"/>
    <property type="project" value="UniProtKB-KW"/>
</dbReference>
<feature type="chain" id="PRO_5045134012" evidence="1">
    <location>
        <begin position="22"/>
        <end position="257"/>
    </location>
</feature>
<keyword evidence="3" id="KW-0808">Transferase</keyword>
<organism evidence="3 4">
    <name type="scientific">Hymenobacter mellowenesis</name>
    <dbReference type="NCBI Taxonomy" id="3063995"/>
    <lineage>
        <taxon>Bacteria</taxon>
        <taxon>Pseudomonadati</taxon>
        <taxon>Bacteroidota</taxon>
        <taxon>Cytophagia</taxon>
        <taxon>Cytophagales</taxon>
        <taxon>Hymenobacteraceae</taxon>
        <taxon>Hymenobacter</taxon>
    </lineage>
</organism>
<dbReference type="Gene3D" id="2.70.70.10">
    <property type="entry name" value="Glucose Permease (Domain IIA)"/>
    <property type="match status" value="1"/>
</dbReference>
<feature type="signal peptide" evidence="1">
    <location>
        <begin position="1"/>
        <end position="21"/>
    </location>
</feature>
<gene>
    <name evidence="3" type="ORF">Q5H92_14050</name>
</gene>